<dbReference type="PROSITE" id="PS50931">
    <property type="entry name" value="HTH_LYSR"/>
    <property type="match status" value="1"/>
</dbReference>
<dbReference type="InterPro" id="IPR005119">
    <property type="entry name" value="LysR_subst-bd"/>
</dbReference>
<dbReference type="Pfam" id="PF00126">
    <property type="entry name" value="HTH_1"/>
    <property type="match status" value="1"/>
</dbReference>
<dbReference type="InterPro" id="IPR050389">
    <property type="entry name" value="LysR-type_TF"/>
</dbReference>
<gene>
    <name evidence="6" type="ORF">FHS48_001846</name>
</gene>
<dbReference type="AlphaFoldDB" id="A0A7W9ZFF0"/>
<dbReference type="InterPro" id="IPR036388">
    <property type="entry name" value="WH-like_DNA-bd_sf"/>
</dbReference>
<dbReference type="PANTHER" id="PTHR30118">
    <property type="entry name" value="HTH-TYPE TRANSCRIPTIONAL REGULATOR LEUO-RELATED"/>
    <property type="match status" value="1"/>
</dbReference>
<dbReference type="Gene3D" id="3.40.190.10">
    <property type="entry name" value="Periplasmic binding protein-like II"/>
    <property type="match status" value="2"/>
</dbReference>
<evidence type="ECO:0000256" key="1">
    <source>
        <dbReference type="ARBA" id="ARBA00009437"/>
    </source>
</evidence>
<dbReference type="RefSeq" id="WP_184263271.1">
    <property type="nucleotide sequence ID" value="NZ_JACIIX010000006.1"/>
</dbReference>
<evidence type="ECO:0000313" key="6">
    <source>
        <dbReference type="EMBL" id="MBB6210430.1"/>
    </source>
</evidence>
<dbReference type="EMBL" id="JACIIX010000006">
    <property type="protein sequence ID" value="MBB6210430.1"/>
    <property type="molecule type" value="Genomic_DNA"/>
</dbReference>
<dbReference type="PANTHER" id="PTHR30118:SF6">
    <property type="entry name" value="HTH-TYPE TRANSCRIPTIONAL REGULATOR LEUO"/>
    <property type="match status" value="1"/>
</dbReference>
<dbReference type="InterPro" id="IPR000847">
    <property type="entry name" value="LysR_HTH_N"/>
</dbReference>
<keyword evidence="4" id="KW-0804">Transcription</keyword>
<evidence type="ECO:0000256" key="3">
    <source>
        <dbReference type="ARBA" id="ARBA00023125"/>
    </source>
</evidence>
<reference evidence="6 7" key="1">
    <citation type="submission" date="2020-08" db="EMBL/GenBank/DDBJ databases">
        <title>Genomic Encyclopedia of Type Strains, Phase IV (KMG-IV): sequencing the most valuable type-strain genomes for metagenomic binning, comparative biology and taxonomic classification.</title>
        <authorList>
            <person name="Goeker M."/>
        </authorList>
    </citation>
    <scope>NUCLEOTIDE SEQUENCE [LARGE SCALE GENOMIC DNA]</scope>
    <source>
        <strain evidence="6 7">DSM 11590</strain>
    </source>
</reference>
<sequence length="303" mass="33526">MRKLHYLDLDGRSLRLLLSLLETRSATATARQTGLTQSAVSHALERLRGVLGDPLFVRAGRGLEPTEHALSLAPLAREALTALESMGQEPAFDPATSTRKFVIAANDYQRDMVLPPVFHRLQQEAPGVRLRIKTSGNSGGEMLRNRDCDLLITPKGPDYPDLMRSLLYEDRMACFYDPACRPAPETLPDYLAARHVTVVYGDDEATAIDAALAQQGHRRQVVLQLPNFSALPAFLRGSDLVVATMELSRHFSLAGFGVCPLPFPVPLLSMHMIWHVRDTASPAHRWLRDLIRSTVHAACPNHA</sequence>
<comment type="similarity">
    <text evidence="1">Belongs to the LysR transcriptional regulatory family.</text>
</comment>
<dbReference type="GO" id="GO:0003677">
    <property type="term" value="F:DNA binding"/>
    <property type="evidence" value="ECO:0007669"/>
    <property type="project" value="UniProtKB-KW"/>
</dbReference>
<dbReference type="CDD" id="cd08417">
    <property type="entry name" value="PBP2_Nitroaromatics_like"/>
    <property type="match status" value="1"/>
</dbReference>
<keyword evidence="7" id="KW-1185">Reference proteome</keyword>
<dbReference type="SUPFAM" id="SSF46785">
    <property type="entry name" value="Winged helix' DNA-binding domain"/>
    <property type="match status" value="1"/>
</dbReference>
<dbReference type="Gene3D" id="1.10.10.10">
    <property type="entry name" value="Winged helix-like DNA-binding domain superfamily/Winged helix DNA-binding domain"/>
    <property type="match status" value="1"/>
</dbReference>
<name>A0A7W9ZFF0_NOVIT</name>
<keyword evidence="3 6" id="KW-0238">DNA-binding</keyword>
<dbReference type="GO" id="GO:0003700">
    <property type="term" value="F:DNA-binding transcription factor activity"/>
    <property type="evidence" value="ECO:0007669"/>
    <property type="project" value="InterPro"/>
</dbReference>
<proteinExistence type="inferred from homology"/>
<comment type="caution">
    <text evidence="6">The sequence shown here is derived from an EMBL/GenBank/DDBJ whole genome shotgun (WGS) entry which is preliminary data.</text>
</comment>
<organism evidence="6 7">
    <name type="scientific">Novispirillum itersonii</name>
    <name type="common">Aquaspirillum itersonii</name>
    <dbReference type="NCBI Taxonomy" id="189"/>
    <lineage>
        <taxon>Bacteria</taxon>
        <taxon>Pseudomonadati</taxon>
        <taxon>Pseudomonadota</taxon>
        <taxon>Alphaproteobacteria</taxon>
        <taxon>Rhodospirillales</taxon>
        <taxon>Novispirillaceae</taxon>
        <taxon>Novispirillum</taxon>
    </lineage>
</organism>
<dbReference type="Pfam" id="PF03466">
    <property type="entry name" value="LysR_substrate"/>
    <property type="match status" value="1"/>
</dbReference>
<accession>A0A7W9ZFF0</accession>
<evidence type="ECO:0000256" key="4">
    <source>
        <dbReference type="ARBA" id="ARBA00023163"/>
    </source>
</evidence>
<evidence type="ECO:0000259" key="5">
    <source>
        <dbReference type="PROSITE" id="PS50931"/>
    </source>
</evidence>
<protein>
    <submittedName>
        <fullName evidence="6">DNA-binding transcriptional LysR family regulator</fullName>
    </submittedName>
</protein>
<dbReference type="InterPro" id="IPR036390">
    <property type="entry name" value="WH_DNA-bd_sf"/>
</dbReference>
<dbReference type="Proteomes" id="UP000544872">
    <property type="component" value="Unassembled WGS sequence"/>
</dbReference>
<dbReference type="InterPro" id="IPR037402">
    <property type="entry name" value="YidZ_PBP2"/>
</dbReference>
<evidence type="ECO:0000256" key="2">
    <source>
        <dbReference type="ARBA" id="ARBA00023015"/>
    </source>
</evidence>
<keyword evidence="2" id="KW-0805">Transcription regulation</keyword>
<feature type="domain" description="HTH lysR-type" evidence="5">
    <location>
        <begin position="9"/>
        <end position="66"/>
    </location>
</feature>
<dbReference type="SUPFAM" id="SSF53850">
    <property type="entry name" value="Periplasmic binding protein-like II"/>
    <property type="match status" value="1"/>
</dbReference>
<evidence type="ECO:0000313" key="7">
    <source>
        <dbReference type="Proteomes" id="UP000544872"/>
    </source>
</evidence>